<organism evidence="1 2">
    <name type="scientific">Pseudoalteromonas rubra</name>
    <dbReference type="NCBI Taxonomy" id="43658"/>
    <lineage>
        <taxon>Bacteria</taxon>
        <taxon>Pseudomonadati</taxon>
        <taxon>Pseudomonadota</taxon>
        <taxon>Gammaproteobacteria</taxon>
        <taxon>Alteromonadales</taxon>
        <taxon>Pseudoalteromonadaceae</taxon>
        <taxon>Pseudoalteromonas</taxon>
    </lineage>
</organism>
<dbReference type="RefSeq" id="WP_046005794.1">
    <property type="nucleotide sequence ID" value="NZ_JXYA01000034.1"/>
</dbReference>
<dbReference type="InterPro" id="IPR027417">
    <property type="entry name" value="P-loop_NTPase"/>
</dbReference>
<evidence type="ECO:0000313" key="1">
    <source>
        <dbReference type="EMBL" id="KJZ07593.1"/>
    </source>
</evidence>
<dbReference type="AlphaFoldDB" id="A0A0F4QIQ8"/>
<dbReference type="PATRIC" id="fig|43658.5.peg.3163"/>
<reference evidence="1 2" key="1">
    <citation type="journal article" date="2015" name="BMC Genomics">
        <title>Genome mining reveals unlocked bioactive potential of marine Gram-negative bacteria.</title>
        <authorList>
            <person name="Machado H."/>
            <person name="Sonnenschein E.C."/>
            <person name="Melchiorsen J."/>
            <person name="Gram L."/>
        </authorList>
    </citation>
    <scope>NUCLEOTIDE SEQUENCE [LARGE SCALE GENOMIC DNA]</scope>
    <source>
        <strain evidence="1 2">S2471</strain>
    </source>
</reference>
<keyword evidence="2" id="KW-1185">Reference proteome</keyword>
<dbReference type="Proteomes" id="UP000033452">
    <property type="component" value="Unassembled WGS sequence"/>
</dbReference>
<accession>A0A0F4QIQ8</accession>
<dbReference type="PIRSF" id="PIRSF007056">
    <property type="entry name" value="UCP007056"/>
    <property type="match status" value="1"/>
</dbReference>
<dbReference type="Gene3D" id="3.40.50.300">
    <property type="entry name" value="P-loop containing nucleotide triphosphate hydrolases"/>
    <property type="match status" value="1"/>
</dbReference>
<dbReference type="InterPro" id="IPR012036">
    <property type="entry name" value="Phage_Mu_Gp28"/>
</dbReference>
<protein>
    <submittedName>
        <fullName evidence="1">Mu-like prophage FluMu protein gp28</fullName>
    </submittedName>
</protein>
<dbReference type="EMBL" id="JXYA01000034">
    <property type="protein sequence ID" value="KJZ07593.1"/>
    <property type="molecule type" value="Genomic_DNA"/>
</dbReference>
<proteinExistence type="predicted"/>
<sequence>MTDVLNTGDLPLNKITGSLAVALKTDILFQYQRDWIDDDAIIKIAEKSRRTGLTFAEALDDVMSAVAETNAQNTYYLGSDKEMAKEFIDACAFWAQKLNMVMGQIEEGIFEDEDEDGTKKSINTFEIKFPHSGKKIVALSSNPRTLRGRQGNVVIDEAAFHDRLDEVLKAAMALTMWGGKIRIISTHNGVDNQFNTLITQARRGEKNYSVHHIPIDKALKHGLYQRICLMSGRDWSQEREDEWLKEQVNFYATKEAANEELYCIPSQGAGQYLSRRMRERALTKDFSVVRFKAPDDFETWTEEQRVSEVDKWCETHLLPLLEKLNPDLSHAFGEDFARKGDLSVFSVGEIAQDTRLDVPLIVELRNVTYDQQRQIMFYITERLPRLRGLAFDATGNGGYLAEAAMLKYGTEMVDCVHLSQAWYREWMPKLKDYFEMANIFLPKDQDVLDDLGQIKLKDGVPQIDKGKTTDTSGEKRHGDSAVSIAMLVRAAEMDGSAIEYTPLPDKHSSNNDSIYEDLGAYQGAGCW</sequence>
<evidence type="ECO:0000313" key="2">
    <source>
        <dbReference type="Proteomes" id="UP000033452"/>
    </source>
</evidence>
<dbReference type="Gene3D" id="3.30.420.240">
    <property type="match status" value="1"/>
</dbReference>
<dbReference type="OrthoDB" id="5827905at2"/>
<comment type="caution">
    <text evidence="1">The sequence shown here is derived from an EMBL/GenBank/DDBJ whole genome shotgun (WGS) entry which is preliminary data.</text>
</comment>
<name>A0A0F4QIQ8_9GAMM</name>
<dbReference type="Pfam" id="PF03237">
    <property type="entry name" value="Terminase_6N"/>
    <property type="match status" value="1"/>
</dbReference>
<gene>
    <name evidence="1" type="ORF">TW77_14955</name>
</gene>